<evidence type="ECO:0000313" key="2">
    <source>
        <dbReference type="Proteomes" id="UP000607311"/>
    </source>
</evidence>
<dbReference type="EMBL" id="BOPD01000021">
    <property type="protein sequence ID" value="GIJ34391.1"/>
    <property type="molecule type" value="Genomic_DNA"/>
</dbReference>
<keyword evidence="2" id="KW-1185">Reference proteome</keyword>
<sequence length="301" mass="31920">MTDLVIRPLVAGEEELFDSMTDPLPQLRQISYADGIAGGGYRPEHTWVALRTDRVVGRAAWLLLPGSVGEPWLERFDLDLAPATEAASAVGAALLRTAHAALGGPKVYYAALPAYWRRQPEVRSVAEAMMAAARLAGLVERGERIRFSWAGGPLPAPSGRFSFRPAADAAEINALVARIAEPVVLTGAETARAVAGVDLARNPMAWLTGTPPGNWRIALHGDEPVGLAGPTADACFPMIAYLGLLDESVLGELLADAVAALAGGGAYEVVADVDAHRVKVVAELERTGFRRIRSRVVYTPA</sequence>
<name>A0A9W5UTR2_9ACTN</name>
<dbReference type="Proteomes" id="UP000607311">
    <property type="component" value="Unassembled WGS sequence"/>
</dbReference>
<accession>A0A9W5UTR2</accession>
<dbReference type="OrthoDB" id="7942268at2"/>
<protein>
    <submittedName>
        <fullName evidence="1">N-acetyltransferase</fullName>
    </submittedName>
</protein>
<dbReference type="InterPro" id="IPR016181">
    <property type="entry name" value="Acyl_CoA_acyltransferase"/>
</dbReference>
<evidence type="ECO:0000313" key="1">
    <source>
        <dbReference type="EMBL" id="GIJ34391.1"/>
    </source>
</evidence>
<dbReference type="RefSeq" id="WP_093407227.1">
    <property type="nucleotide sequence ID" value="NZ_BOPD01000021.1"/>
</dbReference>
<dbReference type="AlphaFoldDB" id="A0A9W5UTR2"/>
<dbReference type="SUPFAM" id="SSF55729">
    <property type="entry name" value="Acyl-CoA N-acyltransferases (Nat)"/>
    <property type="match status" value="1"/>
</dbReference>
<proteinExistence type="predicted"/>
<organism evidence="1 2">
    <name type="scientific">Micromonospora sediminimaris</name>
    <dbReference type="NCBI Taxonomy" id="547162"/>
    <lineage>
        <taxon>Bacteria</taxon>
        <taxon>Bacillati</taxon>
        <taxon>Actinomycetota</taxon>
        <taxon>Actinomycetes</taxon>
        <taxon>Micromonosporales</taxon>
        <taxon>Micromonosporaceae</taxon>
        <taxon>Micromonospora</taxon>
    </lineage>
</organism>
<gene>
    <name evidence="1" type="ORF">Vse01_35390</name>
</gene>
<reference evidence="1" key="1">
    <citation type="submission" date="2021-01" db="EMBL/GenBank/DDBJ databases">
        <title>Whole genome shotgun sequence of Verrucosispora sediminis NBRC 107745.</title>
        <authorList>
            <person name="Komaki H."/>
            <person name="Tamura T."/>
        </authorList>
    </citation>
    <scope>NUCLEOTIDE SEQUENCE</scope>
    <source>
        <strain evidence="1">NBRC 107745</strain>
    </source>
</reference>
<comment type="caution">
    <text evidence="1">The sequence shown here is derived from an EMBL/GenBank/DDBJ whole genome shotgun (WGS) entry which is preliminary data.</text>
</comment>